<name>A0A974NMW8_PERPY</name>
<gene>
    <name evidence="1" type="ORF">I6J18_02945</name>
</gene>
<protein>
    <submittedName>
        <fullName evidence="1">Uncharacterized protein</fullName>
    </submittedName>
</protein>
<keyword evidence="2" id="KW-1185">Reference proteome</keyword>
<reference evidence="1 2" key="1">
    <citation type="submission" date="2021-01" db="EMBL/GenBank/DDBJ databases">
        <title>FDA dAtabase for Regulatory Grade micrObial Sequences (FDA-ARGOS): Supporting development and validation of Infectious Disease Dx tests.</title>
        <authorList>
            <person name="Nelson B."/>
            <person name="Plummer A."/>
            <person name="Tallon L."/>
            <person name="Sadzewicz L."/>
            <person name="Zhao X."/>
            <person name="Boylan J."/>
            <person name="Ott S."/>
            <person name="Bowen H."/>
            <person name="Vavikolanu K."/>
            <person name="Mehta A."/>
            <person name="Aluvathingal J."/>
            <person name="Nadendla S."/>
            <person name="Myers T."/>
            <person name="Yan Y."/>
            <person name="Sichtig H."/>
        </authorList>
    </citation>
    <scope>NUCLEOTIDE SEQUENCE [LARGE SCALE GENOMIC DNA]</scope>
    <source>
        <strain evidence="1 2">FDAARGOS_1161</strain>
    </source>
</reference>
<sequence length="70" mass="7989">MDNLVAFACQYSLENDCDGHVNLISKSETIPFYKRIAGETLFDGAQIIVFLEKAGKNWLLKIFQEEQYNG</sequence>
<dbReference type="EMBL" id="CP068053">
    <property type="protein sequence ID" value="QQT00891.1"/>
    <property type="molecule type" value="Genomic_DNA"/>
</dbReference>
<organism evidence="1 2">
    <name type="scientific">Peribacillus psychrosaccharolyticus</name>
    <name type="common">Bacillus psychrosaccharolyticus</name>
    <dbReference type="NCBI Taxonomy" id="1407"/>
    <lineage>
        <taxon>Bacteria</taxon>
        <taxon>Bacillati</taxon>
        <taxon>Bacillota</taxon>
        <taxon>Bacilli</taxon>
        <taxon>Bacillales</taxon>
        <taxon>Bacillaceae</taxon>
        <taxon>Peribacillus</taxon>
    </lineage>
</organism>
<dbReference type="Proteomes" id="UP000595254">
    <property type="component" value="Chromosome"/>
</dbReference>
<evidence type="ECO:0000313" key="1">
    <source>
        <dbReference type="EMBL" id="QQT00891.1"/>
    </source>
</evidence>
<dbReference type="KEGG" id="ppsr:I6J18_02945"/>
<dbReference type="AlphaFoldDB" id="A0A974NMW8"/>
<evidence type="ECO:0000313" key="2">
    <source>
        <dbReference type="Proteomes" id="UP000595254"/>
    </source>
</evidence>
<dbReference type="RefSeq" id="WP_051387639.1">
    <property type="nucleotide sequence ID" value="NZ_CP068053.1"/>
</dbReference>
<proteinExistence type="predicted"/>
<accession>A0A974NMW8</accession>